<dbReference type="InterPro" id="IPR050151">
    <property type="entry name" value="Class-I_Pyr_Nuc-Dis_Oxidored"/>
</dbReference>
<dbReference type="InterPro" id="IPR004099">
    <property type="entry name" value="Pyr_nucl-diS_OxRdtase_dimer"/>
</dbReference>
<reference evidence="4" key="1">
    <citation type="submission" date="2022-05" db="EMBL/GenBank/DDBJ databases">
        <title>A methanotrophic Mycobacterium dominates a cave microbial ecosystem.</title>
        <authorList>
            <person name="Van Spanning R.J.M."/>
            <person name="Guan Q."/>
            <person name="Melkonian C."/>
            <person name="Gallant J."/>
            <person name="Polerecky L."/>
            <person name="Flot J.-F."/>
            <person name="Brandt B.W."/>
            <person name="Braster M."/>
            <person name="Iturbe Espinoza P."/>
            <person name="Aerts J."/>
            <person name="Meima-Franke M."/>
            <person name="Piersma S.R."/>
            <person name="Bunduc C."/>
            <person name="Ummels R."/>
            <person name="Pain A."/>
            <person name="Fleming E.J."/>
            <person name="van der Wel N."/>
            <person name="Gherman V.D."/>
            <person name="Sarbu S.M."/>
            <person name="Bodelier P.L.E."/>
            <person name="Bitter W."/>
        </authorList>
    </citation>
    <scope>NUCLEOTIDE SEQUENCE</scope>
    <source>
        <strain evidence="4">Sulfur Cave</strain>
    </source>
</reference>
<sequence>MQVDPTPQTTLRHIYACGDVNGKTPLFHAAVRQSLAATNNIMAGDHRADVVDFLSTPTTVFTLPAAAYVGLTRTSAVAQGVSIQEGAYSFAEDSRAQIFGETGDDRPDRARCVSWPGRWGPRRLRRPAPDERRGHLPSRPQPLLASALLASSPPTMVAVSTPGTVPPTAATVPAAFAAAPVPPSAAAQRPT</sequence>
<dbReference type="Gene3D" id="3.30.390.30">
    <property type="match status" value="1"/>
</dbReference>
<dbReference type="RefSeq" id="WP_249763472.1">
    <property type="nucleotide sequence ID" value="NZ_CAJUXY010000007.1"/>
</dbReference>
<evidence type="ECO:0000313" key="4">
    <source>
        <dbReference type="EMBL" id="UQX13386.1"/>
    </source>
</evidence>
<comment type="similarity">
    <text evidence="1">Belongs to the class-I pyridine nucleotide-disulfide oxidoreductase family.</text>
</comment>
<keyword evidence="2" id="KW-0520">NAD</keyword>
<dbReference type="Proteomes" id="UP001056610">
    <property type="component" value="Chromosome"/>
</dbReference>
<dbReference type="PRINTS" id="PR00411">
    <property type="entry name" value="PNDRDTASEI"/>
</dbReference>
<evidence type="ECO:0000256" key="1">
    <source>
        <dbReference type="ARBA" id="ARBA00007532"/>
    </source>
</evidence>
<dbReference type="PANTHER" id="PTHR22912:SF151">
    <property type="entry name" value="DIHYDROLIPOYL DEHYDROGENASE, MITOCHONDRIAL"/>
    <property type="match status" value="1"/>
</dbReference>
<name>A0ABY4QTI5_9MYCO</name>
<dbReference type="SUPFAM" id="SSF55424">
    <property type="entry name" value="FAD/NAD-linked reductases, dimerisation (C-terminal) domain"/>
    <property type="match status" value="1"/>
</dbReference>
<dbReference type="EMBL" id="CP097320">
    <property type="protein sequence ID" value="UQX13386.1"/>
    <property type="molecule type" value="Genomic_DNA"/>
</dbReference>
<accession>A0ABY4QTI5</accession>
<dbReference type="InterPro" id="IPR016156">
    <property type="entry name" value="FAD/NAD-linked_Rdtase_dimer_sf"/>
</dbReference>
<dbReference type="InterPro" id="IPR036188">
    <property type="entry name" value="FAD/NAD-bd_sf"/>
</dbReference>
<evidence type="ECO:0000256" key="2">
    <source>
        <dbReference type="ARBA" id="ARBA00023027"/>
    </source>
</evidence>
<protein>
    <recommendedName>
        <fullName evidence="3">Pyridine nucleotide-disulphide oxidoreductase dimerisation domain-containing protein</fullName>
    </recommendedName>
</protein>
<evidence type="ECO:0000259" key="3">
    <source>
        <dbReference type="Pfam" id="PF02852"/>
    </source>
</evidence>
<gene>
    <name evidence="4" type="ORF">M5I08_09635</name>
</gene>
<organism evidence="4 5">
    <name type="scientific">Candidatus Mycobacterium methanotrophicum</name>
    <dbReference type="NCBI Taxonomy" id="2943498"/>
    <lineage>
        <taxon>Bacteria</taxon>
        <taxon>Bacillati</taxon>
        <taxon>Actinomycetota</taxon>
        <taxon>Actinomycetes</taxon>
        <taxon>Mycobacteriales</taxon>
        <taxon>Mycobacteriaceae</taxon>
        <taxon>Mycobacterium</taxon>
    </lineage>
</organism>
<dbReference type="PANTHER" id="PTHR22912">
    <property type="entry name" value="DISULFIDE OXIDOREDUCTASE"/>
    <property type="match status" value="1"/>
</dbReference>
<keyword evidence="5" id="KW-1185">Reference proteome</keyword>
<proteinExistence type="inferred from homology"/>
<dbReference type="Pfam" id="PF02852">
    <property type="entry name" value="Pyr_redox_dim"/>
    <property type="match status" value="1"/>
</dbReference>
<evidence type="ECO:0000313" key="5">
    <source>
        <dbReference type="Proteomes" id="UP001056610"/>
    </source>
</evidence>
<dbReference type="SUPFAM" id="SSF51905">
    <property type="entry name" value="FAD/NAD(P)-binding domain"/>
    <property type="match status" value="1"/>
</dbReference>
<feature type="domain" description="Pyridine nucleotide-disulphide oxidoreductase dimerisation" evidence="3">
    <location>
        <begin position="56"/>
        <end position="100"/>
    </location>
</feature>
<dbReference type="Gene3D" id="3.50.50.60">
    <property type="entry name" value="FAD/NAD(P)-binding domain"/>
    <property type="match status" value="1"/>
</dbReference>